<feature type="compositionally biased region" description="Basic residues" evidence="1">
    <location>
        <begin position="261"/>
        <end position="278"/>
    </location>
</feature>
<gene>
    <name evidence="2" type="ORF">CC80DRAFT_437451</name>
</gene>
<sequence length="297" mass="34078">MFKPLSTAYSKKLATRLHKHQGLVPITKADFFSLFWDAWMSSFTTKNIFSSFQATGVHPFNPNVILNRFTTNDSDTSSNASEEAPTYGGEAWQKLNTVVKRALSGASEKDASIIRQSLHHMAIQNTLLQSENEGLLDALTVKKRREMKGKSLDLLQHYEYWGPSMMWTPRSFREAKTRMRLAREEREAEEKEKANMKELAKANKLYNEKIAQEKREKRKKEKEERDRLAAVKAKEVAERKVERERQKQARDSQKAVQKPSISKRKASQKAAPRKKQKRSARDDVGGASRTARTPTPP</sequence>
<feature type="compositionally biased region" description="Basic and acidic residues" evidence="1">
    <location>
        <begin position="210"/>
        <end position="253"/>
    </location>
</feature>
<name>A0A6A5U6G9_9PLEO</name>
<evidence type="ECO:0000313" key="3">
    <source>
        <dbReference type="Proteomes" id="UP000800035"/>
    </source>
</evidence>
<evidence type="ECO:0000313" key="2">
    <source>
        <dbReference type="EMBL" id="KAF1960491.1"/>
    </source>
</evidence>
<organism evidence="2 3">
    <name type="scientific">Byssothecium circinans</name>
    <dbReference type="NCBI Taxonomy" id="147558"/>
    <lineage>
        <taxon>Eukaryota</taxon>
        <taxon>Fungi</taxon>
        <taxon>Dikarya</taxon>
        <taxon>Ascomycota</taxon>
        <taxon>Pezizomycotina</taxon>
        <taxon>Dothideomycetes</taxon>
        <taxon>Pleosporomycetidae</taxon>
        <taxon>Pleosporales</taxon>
        <taxon>Massarineae</taxon>
        <taxon>Massarinaceae</taxon>
        <taxon>Byssothecium</taxon>
    </lineage>
</organism>
<protein>
    <submittedName>
        <fullName evidence="2">Uncharacterized protein</fullName>
    </submittedName>
</protein>
<reference evidence="2" key="1">
    <citation type="journal article" date="2020" name="Stud. Mycol.">
        <title>101 Dothideomycetes genomes: a test case for predicting lifestyles and emergence of pathogens.</title>
        <authorList>
            <person name="Haridas S."/>
            <person name="Albert R."/>
            <person name="Binder M."/>
            <person name="Bloem J."/>
            <person name="Labutti K."/>
            <person name="Salamov A."/>
            <person name="Andreopoulos B."/>
            <person name="Baker S."/>
            <person name="Barry K."/>
            <person name="Bills G."/>
            <person name="Bluhm B."/>
            <person name="Cannon C."/>
            <person name="Castanera R."/>
            <person name="Culley D."/>
            <person name="Daum C."/>
            <person name="Ezra D."/>
            <person name="Gonzalez J."/>
            <person name="Henrissat B."/>
            <person name="Kuo A."/>
            <person name="Liang C."/>
            <person name="Lipzen A."/>
            <person name="Lutzoni F."/>
            <person name="Magnuson J."/>
            <person name="Mondo S."/>
            <person name="Nolan M."/>
            <person name="Ohm R."/>
            <person name="Pangilinan J."/>
            <person name="Park H.-J."/>
            <person name="Ramirez L."/>
            <person name="Alfaro M."/>
            <person name="Sun H."/>
            <person name="Tritt A."/>
            <person name="Yoshinaga Y."/>
            <person name="Zwiers L.-H."/>
            <person name="Turgeon B."/>
            <person name="Goodwin S."/>
            <person name="Spatafora J."/>
            <person name="Crous P."/>
            <person name="Grigoriev I."/>
        </authorList>
    </citation>
    <scope>NUCLEOTIDE SEQUENCE</scope>
    <source>
        <strain evidence="2">CBS 675.92</strain>
    </source>
</reference>
<feature type="region of interest" description="Disordered" evidence="1">
    <location>
        <begin position="210"/>
        <end position="297"/>
    </location>
</feature>
<feature type="non-terminal residue" evidence="2">
    <location>
        <position position="297"/>
    </location>
</feature>
<evidence type="ECO:0000256" key="1">
    <source>
        <dbReference type="SAM" id="MobiDB-lite"/>
    </source>
</evidence>
<dbReference type="EMBL" id="ML976982">
    <property type="protein sequence ID" value="KAF1960491.1"/>
    <property type="molecule type" value="Genomic_DNA"/>
</dbReference>
<dbReference type="AlphaFoldDB" id="A0A6A5U6G9"/>
<keyword evidence="3" id="KW-1185">Reference proteome</keyword>
<dbReference type="Proteomes" id="UP000800035">
    <property type="component" value="Unassembled WGS sequence"/>
</dbReference>
<accession>A0A6A5U6G9</accession>
<dbReference type="OrthoDB" id="3796516at2759"/>
<proteinExistence type="predicted"/>